<sequence>MILLPSSFHLCERFTQQEFFTATSTILPLANCSFVSANLPLSLSLICHVLPSLPPASRPRQSPPARVRTHLGVRSPSACRPHRKN</sequence>
<name>A0ABD0U7D7_DENTH</name>
<evidence type="ECO:0000256" key="1">
    <source>
        <dbReference type="SAM" id="MobiDB-lite"/>
    </source>
</evidence>
<comment type="caution">
    <text evidence="2">The sequence shown here is derived from an EMBL/GenBank/DDBJ whole genome shotgun (WGS) entry which is preliminary data.</text>
</comment>
<dbReference type="EMBL" id="JANQDX010000017">
    <property type="protein sequence ID" value="KAL0908550.1"/>
    <property type="molecule type" value="Genomic_DNA"/>
</dbReference>
<protein>
    <submittedName>
        <fullName evidence="2">Uncharacterized protein</fullName>
    </submittedName>
</protein>
<proteinExistence type="predicted"/>
<evidence type="ECO:0000313" key="3">
    <source>
        <dbReference type="Proteomes" id="UP001552299"/>
    </source>
</evidence>
<dbReference type="AlphaFoldDB" id="A0ABD0U7D7"/>
<dbReference type="Proteomes" id="UP001552299">
    <property type="component" value="Unassembled WGS sequence"/>
</dbReference>
<evidence type="ECO:0000313" key="2">
    <source>
        <dbReference type="EMBL" id="KAL0908550.1"/>
    </source>
</evidence>
<gene>
    <name evidence="2" type="ORF">M5K25_023049</name>
</gene>
<reference evidence="2 3" key="1">
    <citation type="journal article" date="2024" name="Plant Biotechnol. J.">
        <title>Dendrobium thyrsiflorum genome and its molecular insights into genes involved in important horticultural traits.</title>
        <authorList>
            <person name="Chen B."/>
            <person name="Wang J.Y."/>
            <person name="Zheng P.J."/>
            <person name="Li K.L."/>
            <person name="Liang Y.M."/>
            <person name="Chen X.F."/>
            <person name="Zhang C."/>
            <person name="Zhao X."/>
            <person name="He X."/>
            <person name="Zhang G.Q."/>
            <person name="Liu Z.J."/>
            <person name="Xu Q."/>
        </authorList>
    </citation>
    <scope>NUCLEOTIDE SEQUENCE [LARGE SCALE GENOMIC DNA]</scope>
    <source>
        <strain evidence="2">GZMU011</strain>
    </source>
</reference>
<feature type="region of interest" description="Disordered" evidence="1">
    <location>
        <begin position="54"/>
        <end position="85"/>
    </location>
</feature>
<accession>A0ABD0U7D7</accession>
<organism evidence="2 3">
    <name type="scientific">Dendrobium thyrsiflorum</name>
    <name type="common">Pinecone-like raceme dendrobium</name>
    <name type="synonym">Orchid</name>
    <dbReference type="NCBI Taxonomy" id="117978"/>
    <lineage>
        <taxon>Eukaryota</taxon>
        <taxon>Viridiplantae</taxon>
        <taxon>Streptophyta</taxon>
        <taxon>Embryophyta</taxon>
        <taxon>Tracheophyta</taxon>
        <taxon>Spermatophyta</taxon>
        <taxon>Magnoliopsida</taxon>
        <taxon>Liliopsida</taxon>
        <taxon>Asparagales</taxon>
        <taxon>Orchidaceae</taxon>
        <taxon>Epidendroideae</taxon>
        <taxon>Malaxideae</taxon>
        <taxon>Dendrobiinae</taxon>
        <taxon>Dendrobium</taxon>
    </lineage>
</organism>
<keyword evidence="3" id="KW-1185">Reference proteome</keyword>